<evidence type="ECO:0000256" key="7">
    <source>
        <dbReference type="ARBA" id="ARBA00045280"/>
    </source>
</evidence>
<keyword evidence="5 9" id="KW-1133">Transmembrane helix</keyword>
<dbReference type="WBParaSite" id="ACRNAN_scaffold7908.g11731.t1">
    <property type="protein sequence ID" value="ACRNAN_scaffold7908.g11731.t1"/>
    <property type="gene ID" value="ACRNAN_scaffold7908.g11731"/>
</dbReference>
<evidence type="ECO:0000313" key="10">
    <source>
        <dbReference type="Proteomes" id="UP000887540"/>
    </source>
</evidence>
<keyword evidence="4 8" id="KW-0812">Transmembrane</keyword>
<protein>
    <submittedName>
        <fullName evidence="11">Uncharacterized protein</fullName>
    </submittedName>
</protein>
<dbReference type="InterPro" id="IPR023271">
    <property type="entry name" value="Aquaporin-like"/>
</dbReference>
<dbReference type="PANTHER" id="PTHR43829">
    <property type="entry name" value="AQUAPORIN OR AQUAGLYCEROPORIN RELATED"/>
    <property type="match status" value="1"/>
</dbReference>
<dbReference type="InterPro" id="IPR000425">
    <property type="entry name" value="MIP"/>
</dbReference>
<keyword evidence="6 9" id="KW-0472">Membrane</keyword>
<dbReference type="AlphaFoldDB" id="A0A914EFK2"/>
<dbReference type="PANTHER" id="PTHR43829:SF5">
    <property type="entry name" value="AQUAPORIN-9"/>
    <property type="match status" value="1"/>
</dbReference>
<keyword evidence="10" id="KW-1185">Reference proteome</keyword>
<evidence type="ECO:0000256" key="2">
    <source>
        <dbReference type="ARBA" id="ARBA00006175"/>
    </source>
</evidence>
<feature type="transmembrane region" description="Helical" evidence="9">
    <location>
        <begin position="97"/>
        <end position="119"/>
    </location>
</feature>
<evidence type="ECO:0000256" key="8">
    <source>
        <dbReference type="RuleBase" id="RU000477"/>
    </source>
</evidence>
<feature type="transmembrane region" description="Helical" evidence="9">
    <location>
        <begin position="12"/>
        <end position="30"/>
    </location>
</feature>
<keyword evidence="3 8" id="KW-0813">Transport</keyword>
<dbReference type="GO" id="GO:0015250">
    <property type="term" value="F:water channel activity"/>
    <property type="evidence" value="ECO:0007669"/>
    <property type="project" value="TreeGrafter"/>
</dbReference>
<dbReference type="GO" id="GO:0015254">
    <property type="term" value="F:glycerol channel activity"/>
    <property type="evidence" value="ECO:0007669"/>
    <property type="project" value="TreeGrafter"/>
</dbReference>
<dbReference type="PRINTS" id="PR00783">
    <property type="entry name" value="MINTRINSICP"/>
</dbReference>
<feature type="transmembrane region" description="Helical" evidence="9">
    <location>
        <begin position="42"/>
        <end position="62"/>
    </location>
</feature>
<proteinExistence type="inferred from homology"/>
<accession>A0A914EFK2</accession>
<dbReference type="Gene3D" id="1.20.1080.10">
    <property type="entry name" value="Glycerol uptake facilitator protein"/>
    <property type="match status" value="1"/>
</dbReference>
<comment type="similarity">
    <text evidence="2 8">Belongs to the MIP/aquaporin (TC 1.A.8) family.</text>
</comment>
<dbReference type="Pfam" id="PF00230">
    <property type="entry name" value="MIP"/>
    <property type="match status" value="1"/>
</dbReference>
<evidence type="ECO:0000256" key="1">
    <source>
        <dbReference type="ARBA" id="ARBA00004141"/>
    </source>
</evidence>
<evidence type="ECO:0000256" key="9">
    <source>
        <dbReference type="SAM" id="Phobius"/>
    </source>
</evidence>
<comment type="subcellular location">
    <subcellularLocation>
        <location evidence="1">Membrane</location>
        <topology evidence="1">Multi-pass membrane protein</topology>
    </subcellularLocation>
</comment>
<comment type="function">
    <text evidence="7">Aquaglyceroporin that may modulate the water content and osmolytes during anhydrobiosis.</text>
</comment>
<name>A0A914EFK2_9BILA</name>
<dbReference type="SUPFAM" id="SSF81338">
    <property type="entry name" value="Aquaporin-like"/>
    <property type="match status" value="1"/>
</dbReference>
<evidence type="ECO:0000256" key="3">
    <source>
        <dbReference type="ARBA" id="ARBA00022448"/>
    </source>
</evidence>
<organism evidence="10 11">
    <name type="scientific">Acrobeloides nanus</name>
    <dbReference type="NCBI Taxonomy" id="290746"/>
    <lineage>
        <taxon>Eukaryota</taxon>
        <taxon>Metazoa</taxon>
        <taxon>Ecdysozoa</taxon>
        <taxon>Nematoda</taxon>
        <taxon>Chromadorea</taxon>
        <taxon>Rhabditida</taxon>
        <taxon>Tylenchina</taxon>
        <taxon>Cephalobomorpha</taxon>
        <taxon>Cephaloboidea</taxon>
        <taxon>Cephalobidae</taxon>
        <taxon>Acrobeloides</taxon>
    </lineage>
</organism>
<dbReference type="Proteomes" id="UP000887540">
    <property type="component" value="Unplaced"/>
</dbReference>
<evidence type="ECO:0000256" key="4">
    <source>
        <dbReference type="ARBA" id="ARBA00022692"/>
    </source>
</evidence>
<dbReference type="GO" id="GO:0016323">
    <property type="term" value="C:basolateral plasma membrane"/>
    <property type="evidence" value="ECO:0007669"/>
    <property type="project" value="TreeGrafter"/>
</dbReference>
<dbReference type="InterPro" id="IPR050363">
    <property type="entry name" value="MIP/Aquaporin"/>
</dbReference>
<sequence>MPDAHLSNIRVFADQVAGTALFSLCLAIIIDKRNKIPVFLHPVYIGFMLIMISTAYGMNVGYPINPARDLGPRLFVYLIDLLGLLDNSNVFSHDSYYFWIPVVAPFFGVLLGSWTYQLAVGFHIKDKKDFHNHKIQLQNGKEEELERLAA</sequence>
<evidence type="ECO:0000256" key="5">
    <source>
        <dbReference type="ARBA" id="ARBA00022989"/>
    </source>
</evidence>
<reference evidence="11" key="1">
    <citation type="submission" date="2022-11" db="UniProtKB">
        <authorList>
            <consortium name="WormBaseParasite"/>
        </authorList>
    </citation>
    <scope>IDENTIFICATION</scope>
</reference>
<evidence type="ECO:0000256" key="6">
    <source>
        <dbReference type="ARBA" id="ARBA00023136"/>
    </source>
</evidence>
<evidence type="ECO:0000313" key="11">
    <source>
        <dbReference type="WBParaSite" id="ACRNAN_scaffold7908.g11731.t1"/>
    </source>
</evidence>